<feature type="compositionally biased region" description="Basic and acidic residues" evidence="9">
    <location>
        <begin position="34"/>
        <end position="49"/>
    </location>
</feature>
<accession>A0ABM0MHR3</accession>
<keyword evidence="7" id="KW-0406">Ion transport</keyword>
<keyword evidence="4" id="KW-1003">Cell membrane</keyword>
<keyword evidence="8 10" id="KW-0472">Membrane</keyword>
<keyword evidence="12" id="KW-1185">Reference proteome</keyword>
<evidence type="ECO:0000256" key="2">
    <source>
        <dbReference type="ARBA" id="ARBA00010993"/>
    </source>
</evidence>
<comment type="subcellular location">
    <subcellularLocation>
        <location evidence="1">Cell membrane</location>
        <topology evidence="1">Multi-pass membrane protein</topology>
    </subcellularLocation>
</comment>
<feature type="transmembrane region" description="Helical" evidence="10">
    <location>
        <begin position="740"/>
        <end position="757"/>
    </location>
</feature>
<evidence type="ECO:0000256" key="10">
    <source>
        <dbReference type="SAM" id="Phobius"/>
    </source>
</evidence>
<keyword evidence="5 10" id="KW-0812">Transmembrane</keyword>
<feature type="transmembrane region" description="Helical" evidence="10">
    <location>
        <begin position="366"/>
        <end position="387"/>
    </location>
</feature>
<evidence type="ECO:0000313" key="13">
    <source>
        <dbReference type="RefSeq" id="XP_006819554.1"/>
    </source>
</evidence>
<keyword evidence="6 10" id="KW-1133">Transmembrane helix</keyword>
<feature type="transmembrane region" description="Helical" evidence="10">
    <location>
        <begin position="554"/>
        <end position="573"/>
    </location>
</feature>
<dbReference type="Gene3D" id="1.10.287.570">
    <property type="entry name" value="Helical hairpin bin"/>
    <property type="match status" value="1"/>
</dbReference>
<organism evidence="12 13">
    <name type="scientific">Saccoglossus kowalevskii</name>
    <name type="common">Acorn worm</name>
    <dbReference type="NCBI Taxonomy" id="10224"/>
    <lineage>
        <taxon>Eukaryota</taxon>
        <taxon>Metazoa</taxon>
        <taxon>Hemichordata</taxon>
        <taxon>Enteropneusta</taxon>
        <taxon>Harrimaniidae</taxon>
        <taxon>Saccoglossus</taxon>
    </lineage>
</organism>
<evidence type="ECO:0000256" key="4">
    <source>
        <dbReference type="ARBA" id="ARBA00022475"/>
    </source>
</evidence>
<feature type="transmembrane region" description="Helical" evidence="10">
    <location>
        <begin position="585"/>
        <end position="608"/>
    </location>
</feature>
<evidence type="ECO:0000256" key="5">
    <source>
        <dbReference type="ARBA" id="ARBA00022692"/>
    </source>
</evidence>
<evidence type="ECO:0000256" key="7">
    <source>
        <dbReference type="ARBA" id="ARBA00023065"/>
    </source>
</evidence>
<keyword evidence="3" id="KW-0813">Transport</keyword>
<dbReference type="PANTHER" id="PTHR11453">
    <property type="entry name" value="ANION EXCHANGE PROTEIN"/>
    <property type="match status" value="1"/>
</dbReference>
<dbReference type="Pfam" id="PF00955">
    <property type="entry name" value="HCO3_cotransp"/>
    <property type="match status" value="2"/>
</dbReference>
<feature type="region of interest" description="Disordered" evidence="9">
    <location>
        <begin position="1"/>
        <end position="62"/>
    </location>
</feature>
<gene>
    <name evidence="13" type="primary">LOC102808459</name>
</gene>
<proteinExistence type="inferred from homology"/>
<evidence type="ECO:0000256" key="8">
    <source>
        <dbReference type="ARBA" id="ARBA00023136"/>
    </source>
</evidence>
<dbReference type="PANTHER" id="PTHR11453:SF127">
    <property type="entry name" value="SOLUTE CARRIER FAMILY 4 MEMBER 11"/>
    <property type="match status" value="1"/>
</dbReference>
<evidence type="ECO:0000256" key="6">
    <source>
        <dbReference type="ARBA" id="ARBA00022989"/>
    </source>
</evidence>
<dbReference type="RefSeq" id="XP_006819554.1">
    <property type="nucleotide sequence ID" value="XM_006819491.1"/>
</dbReference>
<dbReference type="InterPro" id="IPR011531">
    <property type="entry name" value="HCO3_transpt-like_TM_dom"/>
</dbReference>
<comment type="similarity">
    <text evidence="2">Belongs to the anion exchanger (TC 2.A.31) family.</text>
</comment>
<dbReference type="InterPro" id="IPR016152">
    <property type="entry name" value="PTrfase/Anion_transptr"/>
</dbReference>
<feature type="transmembrane region" description="Helical" evidence="10">
    <location>
        <begin position="813"/>
        <end position="830"/>
    </location>
</feature>
<feature type="transmembrane region" description="Helical" evidence="10">
    <location>
        <begin position="407"/>
        <end position="433"/>
    </location>
</feature>
<feature type="transmembrane region" description="Helical" evidence="10">
    <location>
        <begin position="445"/>
        <end position="468"/>
    </location>
</feature>
<evidence type="ECO:0000256" key="3">
    <source>
        <dbReference type="ARBA" id="ARBA00022448"/>
    </source>
</evidence>
<evidence type="ECO:0000256" key="9">
    <source>
        <dbReference type="SAM" id="MobiDB-lite"/>
    </source>
</evidence>
<protein>
    <submittedName>
        <fullName evidence="13">Sodium bicarbonate transporter-like protein 11-like</fullName>
    </submittedName>
</protein>
<feature type="transmembrane region" description="Helical" evidence="10">
    <location>
        <begin position="636"/>
        <end position="655"/>
    </location>
</feature>
<dbReference type="InterPro" id="IPR003020">
    <property type="entry name" value="HCO3_transpt_euk"/>
</dbReference>
<feature type="transmembrane region" description="Helical" evidence="10">
    <location>
        <begin position="788"/>
        <end position="807"/>
    </location>
</feature>
<feature type="compositionally biased region" description="Low complexity" evidence="9">
    <location>
        <begin position="24"/>
        <end position="33"/>
    </location>
</feature>
<sequence>MSNGCDNKGFNTDAEIIPLDYTNSKTSTKSSESPADRLYQENNTKKDATRISVSEDSDRPFSGRASSLADIALYANKLQSRKQGGDGKKTRGWDIVREFVHGMRVMKRSTLVYTHKQKMRTKDFSKERRAGQDIKNLLHEAEIFLDLHETNLCGIVKNMVNQMLPENSGVAVSDCLRKLFADPICTMPTDVIQGSVVHGGNTYWEETWLCMFSSFSNLERHSYAISRLKHPVNLGPGASEIQFVILVLAPTREKMTKSAKETSLTFATLFSDLQFRWDLHEAKSVKQFKMIIDERYSDLVDHKTIRNVLIRHESMEGRDTSPFLEADPGPGCGIARGIRGDIKRRLPHYVSDYIDGFRNWTEISKLITTVIFLYFSCLLVTIAIGALNDKNTQGAFGVKESMVSLAIAGLTFALIGGQCMTILLTSAPLAIYAKLISDISIENGYDFLCFYACVGWFSCGLVFIYALFDLCKYMKYSTRMVDEVFALFISASFLKDAIMDTVYNFEENYNCLWDGTLDEPCTIYNATPGSVRNGEHNFTSLPIDCPECKPVESILFLFMVIAVPTLGLFLHYFRNSPFLGKTVRVAILADQALAITVIWWSFVHSYFFRHLEVEPWSYTESSVFRVPDFSISNMDGMAILLAAILGLFHSLLIFVDHSIAESVACAPENKLKKGTAFHWDLVVVVMLNSVSSLCGWPMVHGKLPHTPMHVRNLADSEERVVQGYIVTTIVKTTETRQSTLISHIFIALSLLMLPYPLQYIPQSVLDGIYTAYPPNHYVRRVPQRSMHFFTFLEMCCLVVVCMFGLAYETAVKLWFPFILLMLIPLRQLVFPKIIKPEYLLDLDQH</sequence>
<evidence type="ECO:0000259" key="11">
    <source>
        <dbReference type="Pfam" id="PF00955"/>
    </source>
</evidence>
<dbReference type="Gene3D" id="3.40.930.10">
    <property type="entry name" value="Mannitol-specific EII, Chain A"/>
    <property type="match status" value="1"/>
</dbReference>
<feature type="domain" description="Bicarbonate transporter-like transmembrane" evidence="11">
    <location>
        <begin position="771"/>
        <end position="844"/>
    </location>
</feature>
<evidence type="ECO:0000256" key="1">
    <source>
        <dbReference type="ARBA" id="ARBA00004651"/>
    </source>
</evidence>
<feature type="domain" description="Bicarbonate transporter-like transmembrane" evidence="11">
    <location>
        <begin position="335"/>
        <end position="769"/>
    </location>
</feature>
<evidence type="ECO:0000313" key="12">
    <source>
        <dbReference type="Proteomes" id="UP000694865"/>
    </source>
</evidence>
<reference evidence="13" key="1">
    <citation type="submission" date="2025-08" db="UniProtKB">
        <authorList>
            <consortium name="RefSeq"/>
        </authorList>
    </citation>
    <scope>IDENTIFICATION</scope>
    <source>
        <tissue evidence="13">Testes</tissue>
    </source>
</reference>
<dbReference type="Proteomes" id="UP000694865">
    <property type="component" value="Unplaced"/>
</dbReference>
<dbReference type="GeneID" id="102808459"/>
<dbReference type="SUPFAM" id="SSF55804">
    <property type="entry name" value="Phoshotransferase/anion transport protein"/>
    <property type="match status" value="1"/>
</dbReference>
<name>A0ABM0MHR3_SACKO</name>